<reference evidence="2" key="1">
    <citation type="journal article" date="2019" name="Int. J. Syst. Evol. Microbiol.">
        <title>The Global Catalogue of Microorganisms (GCM) 10K type strain sequencing project: providing services to taxonomists for standard genome sequencing and annotation.</title>
        <authorList>
            <consortium name="The Broad Institute Genomics Platform"/>
            <consortium name="The Broad Institute Genome Sequencing Center for Infectious Disease"/>
            <person name="Wu L."/>
            <person name="Ma J."/>
        </authorList>
    </citation>
    <scope>NUCLEOTIDE SEQUENCE [LARGE SCALE GENOMIC DNA]</scope>
    <source>
        <strain evidence="2">JCM 10425</strain>
    </source>
</reference>
<name>A0ABP3D5J3_9ACTN</name>
<evidence type="ECO:0000313" key="2">
    <source>
        <dbReference type="Proteomes" id="UP001500967"/>
    </source>
</evidence>
<dbReference type="EMBL" id="BAAAGX010000004">
    <property type="protein sequence ID" value="GAA0223930.1"/>
    <property type="molecule type" value="Genomic_DNA"/>
</dbReference>
<gene>
    <name evidence="1" type="ORF">GCM10009539_06380</name>
</gene>
<accession>A0ABP3D5J3</accession>
<keyword evidence="2" id="KW-1185">Reference proteome</keyword>
<organism evidence="1 2">
    <name type="scientific">Cryptosporangium japonicum</name>
    <dbReference type="NCBI Taxonomy" id="80872"/>
    <lineage>
        <taxon>Bacteria</taxon>
        <taxon>Bacillati</taxon>
        <taxon>Actinomycetota</taxon>
        <taxon>Actinomycetes</taxon>
        <taxon>Cryptosporangiales</taxon>
        <taxon>Cryptosporangiaceae</taxon>
        <taxon>Cryptosporangium</taxon>
    </lineage>
</organism>
<comment type="caution">
    <text evidence="1">The sequence shown here is derived from an EMBL/GenBank/DDBJ whole genome shotgun (WGS) entry which is preliminary data.</text>
</comment>
<protein>
    <submittedName>
        <fullName evidence="1">Uncharacterized protein</fullName>
    </submittedName>
</protein>
<sequence length="98" mass="10465">MIEHPDVRSLIDFDQPVGVMPTPTHLRRADQIAAILAGFELAVASAAAPDRRRTAPEIQSGSAVLRATVMPMFAPGLQLPSSVAPARVFSFDGVDTRL</sequence>
<dbReference type="Proteomes" id="UP001500967">
    <property type="component" value="Unassembled WGS sequence"/>
</dbReference>
<evidence type="ECO:0000313" key="1">
    <source>
        <dbReference type="EMBL" id="GAA0223930.1"/>
    </source>
</evidence>
<proteinExistence type="predicted"/>